<feature type="region of interest" description="Disordered" evidence="3">
    <location>
        <begin position="58"/>
        <end position="90"/>
    </location>
</feature>
<keyword evidence="4" id="KW-1133">Transmembrane helix</keyword>
<evidence type="ECO:0000256" key="1">
    <source>
        <dbReference type="ARBA" id="ARBA00022801"/>
    </source>
</evidence>
<dbReference type="GO" id="GO:0016787">
    <property type="term" value="F:hydrolase activity"/>
    <property type="evidence" value="ECO:0007669"/>
    <property type="project" value="UniProtKB-KW"/>
</dbReference>
<evidence type="ECO:0000256" key="3">
    <source>
        <dbReference type="SAM" id="MobiDB-lite"/>
    </source>
</evidence>
<feature type="transmembrane region" description="Helical" evidence="4">
    <location>
        <begin position="12"/>
        <end position="37"/>
    </location>
</feature>
<dbReference type="NCBIfam" id="TIGR03064">
    <property type="entry name" value="sortase_srtB"/>
    <property type="match status" value="1"/>
</dbReference>
<name>A0A9D1J2I5_9FIRM</name>
<dbReference type="EMBL" id="DVHF01000157">
    <property type="protein sequence ID" value="HIR58403.1"/>
    <property type="molecule type" value="Genomic_DNA"/>
</dbReference>
<accession>A0A9D1J2I5</accession>
<dbReference type="Proteomes" id="UP000886785">
    <property type="component" value="Unassembled WGS sequence"/>
</dbReference>
<feature type="active site" description="Acyl-thioester intermediate" evidence="2">
    <location>
        <position position="260"/>
    </location>
</feature>
<proteinExistence type="predicted"/>
<dbReference type="Pfam" id="PF04203">
    <property type="entry name" value="Sortase"/>
    <property type="match status" value="1"/>
</dbReference>
<keyword evidence="4" id="KW-0472">Membrane</keyword>
<dbReference type="CDD" id="cd05826">
    <property type="entry name" value="Sortase_B"/>
    <property type="match status" value="1"/>
</dbReference>
<dbReference type="InterPro" id="IPR009835">
    <property type="entry name" value="SrtB"/>
</dbReference>
<evidence type="ECO:0000313" key="5">
    <source>
        <dbReference type="EMBL" id="HIR58403.1"/>
    </source>
</evidence>
<keyword evidence="4" id="KW-0812">Transmembrane</keyword>
<dbReference type="InterPro" id="IPR023365">
    <property type="entry name" value="Sortase_dom-sf"/>
</dbReference>
<organism evidence="5 6">
    <name type="scientific">Candidatus Gallacutalibacter pullicola</name>
    <dbReference type="NCBI Taxonomy" id="2840830"/>
    <lineage>
        <taxon>Bacteria</taxon>
        <taxon>Bacillati</taxon>
        <taxon>Bacillota</taxon>
        <taxon>Clostridia</taxon>
        <taxon>Eubacteriales</taxon>
        <taxon>Candidatus Gallacutalibacter</taxon>
    </lineage>
</organism>
<sequence length="280" mass="31228">MEQKKDSNRKRSLAAWFFRLGVLCCAAGLIIGLANLWNIEREYSEGDSVYEQLRSEFSPSAGIPRSDPEAAEQSAAGEVQSGEPEDGAPGSARAAVDFAALQKRNPDTVGWIFCAGTAIDYPIVQGPDNEYYLARLFTGTSNAAGSIFLDYRNSPDFTDRHSILYGHNMKNGSMFASLTSYRDPEYFREHPQFLLCTPEKTYSVEIFSGYSAGAEDEAWRISFDSEEEFADWAAQEKEKSCFESDITPSGTDRIITLSTCSYEFEEARFVVHGILRPVEQ</sequence>
<dbReference type="InterPro" id="IPR005754">
    <property type="entry name" value="Sortase"/>
</dbReference>
<feature type="active site" description="Proton donor/acceptor" evidence="2">
    <location>
        <position position="167"/>
    </location>
</feature>
<reference evidence="5" key="2">
    <citation type="journal article" date="2021" name="PeerJ">
        <title>Extensive microbial diversity within the chicken gut microbiome revealed by metagenomics and culture.</title>
        <authorList>
            <person name="Gilroy R."/>
            <person name="Ravi A."/>
            <person name="Getino M."/>
            <person name="Pursley I."/>
            <person name="Horton D.L."/>
            <person name="Alikhan N.F."/>
            <person name="Baker D."/>
            <person name="Gharbi K."/>
            <person name="Hall N."/>
            <person name="Watson M."/>
            <person name="Adriaenssens E.M."/>
            <person name="Foster-Nyarko E."/>
            <person name="Jarju S."/>
            <person name="Secka A."/>
            <person name="Antonio M."/>
            <person name="Oren A."/>
            <person name="Chaudhuri R.R."/>
            <person name="La Ragione R."/>
            <person name="Hildebrand F."/>
            <person name="Pallen M.J."/>
        </authorList>
    </citation>
    <scope>NUCLEOTIDE SEQUENCE</scope>
    <source>
        <strain evidence="5">ChiSjej1B19-7085</strain>
    </source>
</reference>
<protein>
    <submittedName>
        <fullName evidence="5">Class B sortase</fullName>
        <ecNumber evidence="5">3.4.22.71</ecNumber>
    </submittedName>
</protein>
<dbReference type="SUPFAM" id="SSF63817">
    <property type="entry name" value="Sortase"/>
    <property type="match status" value="1"/>
</dbReference>
<keyword evidence="1 5" id="KW-0378">Hydrolase</keyword>
<dbReference type="AlphaFoldDB" id="A0A9D1J2I5"/>
<evidence type="ECO:0000256" key="4">
    <source>
        <dbReference type="SAM" id="Phobius"/>
    </source>
</evidence>
<dbReference type="EC" id="3.4.22.71" evidence="5"/>
<dbReference type="Gene3D" id="2.40.260.10">
    <property type="entry name" value="Sortase"/>
    <property type="match status" value="1"/>
</dbReference>
<comment type="caution">
    <text evidence="5">The sequence shown here is derived from an EMBL/GenBank/DDBJ whole genome shotgun (WGS) entry which is preliminary data.</text>
</comment>
<evidence type="ECO:0000256" key="2">
    <source>
        <dbReference type="PIRSR" id="PIRSR605754-1"/>
    </source>
</evidence>
<evidence type="ECO:0000313" key="6">
    <source>
        <dbReference type="Proteomes" id="UP000886785"/>
    </source>
</evidence>
<gene>
    <name evidence="5" type="primary">srtB</name>
    <name evidence="5" type="ORF">IAA54_12155</name>
</gene>
<reference evidence="5" key="1">
    <citation type="submission" date="2020-10" db="EMBL/GenBank/DDBJ databases">
        <authorList>
            <person name="Gilroy R."/>
        </authorList>
    </citation>
    <scope>NUCLEOTIDE SEQUENCE</scope>
    <source>
        <strain evidence="5">ChiSjej1B19-7085</strain>
    </source>
</reference>